<dbReference type="OrthoDB" id="9767721at2"/>
<dbReference type="PROSITE" id="PS50059">
    <property type="entry name" value="FKBP_PPIASE"/>
    <property type="match status" value="1"/>
</dbReference>
<dbReference type="GO" id="GO:0051083">
    <property type="term" value="P:'de novo' cotranslational protein folding"/>
    <property type="evidence" value="ECO:0007669"/>
    <property type="project" value="TreeGrafter"/>
</dbReference>
<comment type="subcellular location">
    <subcellularLocation>
        <location evidence="12">Cytoplasm</location>
    </subcellularLocation>
    <text evidence="12">About half TF is bound to the ribosome near the polypeptide exit tunnel while the other half is free in the cytoplasm.</text>
</comment>
<keyword evidence="12" id="KW-0963">Cytoplasm</keyword>
<evidence type="ECO:0000256" key="8">
    <source>
        <dbReference type="ARBA" id="ARBA00023235"/>
    </source>
</evidence>
<evidence type="ECO:0000256" key="12">
    <source>
        <dbReference type="HAMAP-Rule" id="MF_00303"/>
    </source>
</evidence>
<name>A0A3S2ZCC1_9PROT</name>
<dbReference type="NCBIfam" id="TIGR00115">
    <property type="entry name" value="tig"/>
    <property type="match status" value="1"/>
</dbReference>
<comment type="function">
    <text evidence="10 12">Involved in protein export. Acts as a chaperone by maintaining the newly synthesized protein in an open conformation. Functions as a peptidyl-prolyl cis-trans isomerase.</text>
</comment>
<sequence>MQVDETKNEGLSRVYSVTLTANEIGERIDARLGEVGSTVRVPGFRPGKVPLSVLRQRYGKAVMGEVLEKAVTETSQEVLDERELRPAVQPKIEISSFDEGQDLVYTINVDLMPEITPMDFSKLELTRLKASASDAEVDDALDRLAKDFRNSEPLKKARAAKEGDLVVIDFVGKIDGEAFDGGSAEGHRLELGSNTFIPGFEEQLVGAKKGDEVEVKVAFPENYGAENLAGKDAVFDVKVNEIEEYVDTVIDDAFATNMGLESLDQLKGHLRERIEADYGNVARGRLKRDLLDKLHEGHEFEVPEGMVESEFEQIWTQYERAKAAGETDPEDEGKSEDDIKEEYRTIAKRRVMLGMLLSEVGRVNEISVGQDEVNRAIVQEAQKYPGQEQQVLEFYQNNPQANASLRAPLMEDKVIDFIIEMAQVTDKEVSAEELMKDPDEDGAPAKKAASKKSGAKKASAKKSAAKKAGAKKAAAKKDAD</sequence>
<dbReference type="GO" id="GO:0005737">
    <property type="term" value="C:cytoplasm"/>
    <property type="evidence" value="ECO:0007669"/>
    <property type="project" value="UniProtKB-SubCell"/>
</dbReference>
<accession>A0A3S2ZCC1</accession>
<gene>
    <name evidence="12" type="primary">tig</name>
    <name evidence="17" type="ORF">EOI86_08595</name>
</gene>
<evidence type="ECO:0000259" key="16">
    <source>
        <dbReference type="PROSITE" id="PS50059"/>
    </source>
</evidence>
<dbReference type="InterPro" id="IPR008881">
    <property type="entry name" value="Trigger_fac_ribosome-bd_bac"/>
</dbReference>
<evidence type="ECO:0000256" key="1">
    <source>
        <dbReference type="ARBA" id="ARBA00000971"/>
    </source>
</evidence>
<keyword evidence="8 12" id="KW-0413">Isomerase</keyword>
<evidence type="ECO:0000256" key="5">
    <source>
        <dbReference type="ARBA" id="ARBA00022618"/>
    </source>
</evidence>
<dbReference type="PIRSF" id="PIRSF003095">
    <property type="entry name" value="Trigger_factor"/>
    <property type="match status" value="1"/>
</dbReference>
<dbReference type="EC" id="5.2.1.8" evidence="3 12"/>
<dbReference type="InterPro" id="IPR005215">
    <property type="entry name" value="Trig_fac"/>
</dbReference>
<reference evidence="18" key="1">
    <citation type="submission" date="2019-01" db="EMBL/GenBank/DDBJ databases">
        <title>Gri0909 isolated from a small marine red alga.</title>
        <authorList>
            <person name="Kim J."/>
            <person name="Jeong S.E."/>
            <person name="Jeon C.O."/>
        </authorList>
    </citation>
    <scope>NUCLEOTIDE SEQUENCE [LARGE SCALE GENOMIC DNA]</scope>
    <source>
        <strain evidence="18">Gri0909</strain>
    </source>
</reference>
<evidence type="ECO:0000256" key="4">
    <source>
        <dbReference type="ARBA" id="ARBA00016902"/>
    </source>
</evidence>
<dbReference type="FunFam" id="3.10.50.40:FF:000001">
    <property type="entry name" value="Trigger factor"/>
    <property type="match status" value="1"/>
</dbReference>
<dbReference type="InterPro" id="IPR027304">
    <property type="entry name" value="Trigger_fact/SurA_dom_sf"/>
</dbReference>
<evidence type="ECO:0000256" key="10">
    <source>
        <dbReference type="ARBA" id="ARBA00024849"/>
    </source>
</evidence>
<dbReference type="SUPFAM" id="SSF54534">
    <property type="entry name" value="FKBP-like"/>
    <property type="match status" value="1"/>
</dbReference>
<evidence type="ECO:0000256" key="13">
    <source>
        <dbReference type="PROSITE-ProRule" id="PRU00277"/>
    </source>
</evidence>
<evidence type="ECO:0000313" key="18">
    <source>
        <dbReference type="Proteomes" id="UP000287447"/>
    </source>
</evidence>
<dbReference type="Gene3D" id="1.10.3120.10">
    <property type="entry name" value="Trigger factor, C-terminal domain"/>
    <property type="match status" value="1"/>
</dbReference>
<evidence type="ECO:0000256" key="3">
    <source>
        <dbReference type="ARBA" id="ARBA00013194"/>
    </source>
</evidence>
<feature type="region of interest" description="Disordered" evidence="15">
    <location>
        <begin position="430"/>
        <end position="480"/>
    </location>
</feature>
<evidence type="ECO:0000256" key="2">
    <source>
        <dbReference type="ARBA" id="ARBA00005464"/>
    </source>
</evidence>
<dbReference type="GO" id="GO:0051301">
    <property type="term" value="P:cell division"/>
    <property type="evidence" value="ECO:0007669"/>
    <property type="project" value="UniProtKB-KW"/>
</dbReference>
<dbReference type="SUPFAM" id="SSF102735">
    <property type="entry name" value="Trigger factor ribosome-binding domain"/>
    <property type="match status" value="1"/>
</dbReference>
<dbReference type="HAMAP" id="MF_00303">
    <property type="entry name" value="Trigger_factor_Tig"/>
    <property type="match status" value="1"/>
</dbReference>
<dbReference type="Pfam" id="PF05697">
    <property type="entry name" value="Trigger_N"/>
    <property type="match status" value="1"/>
</dbReference>
<evidence type="ECO:0000256" key="7">
    <source>
        <dbReference type="ARBA" id="ARBA00023186"/>
    </source>
</evidence>
<comment type="catalytic activity">
    <reaction evidence="1 12 13">
        <text>[protein]-peptidylproline (omega=180) = [protein]-peptidylproline (omega=0)</text>
        <dbReference type="Rhea" id="RHEA:16237"/>
        <dbReference type="Rhea" id="RHEA-COMP:10747"/>
        <dbReference type="Rhea" id="RHEA-COMP:10748"/>
        <dbReference type="ChEBI" id="CHEBI:83833"/>
        <dbReference type="ChEBI" id="CHEBI:83834"/>
        <dbReference type="EC" id="5.2.1.8"/>
    </reaction>
</comment>
<dbReference type="InterPro" id="IPR001179">
    <property type="entry name" value="PPIase_FKBP_dom"/>
</dbReference>
<protein>
    <recommendedName>
        <fullName evidence="4 12">Trigger factor</fullName>
        <shortName evidence="12">TF</shortName>
        <ecNumber evidence="3 12">5.2.1.8</ecNumber>
    </recommendedName>
    <alternativeName>
        <fullName evidence="11 12">PPIase</fullName>
    </alternativeName>
</protein>
<dbReference type="InterPro" id="IPR046357">
    <property type="entry name" value="PPIase_dom_sf"/>
</dbReference>
<keyword evidence="9 12" id="KW-0131">Cell cycle</keyword>
<keyword evidence="5 12" id="KW-0132">Cell division</keyword>
<dbReference type="PANTHER" id="PTHR30560">
    <property type="entry name" value="TRIGGER FACTOR CHAPERONE AND PEPTIDYL-PROLYL CIS/TRANS ISOMERASE"/>
    <property type="match status" value="1"/>
</dbReference>
<dbReference type="SUPFAM" id="SSF109998">
    <property type="entry name" value="Triger factor/SurA peptide-binding domain-like"/>
    <property type="match status" value="1"/>
</dbReference>
<evidence type="ECO:0000256" key="11">
    <source>
        <dbReference type="ARBA" id="ARBA00029986"/>
    </source>
</evidence>
<dbReference type="Gene3D" id="3.30.70.1050">
    <property type="entry name" value="Trigger factor ribosome-binding domain"/>
    <property type="match status" value="1"/>
</dbReference>
<dbReference type="GO" id="GO:0043022">
    <property type="term" value="F:ribosome binding"/>
    <property type="evidence" value="ECO:0007669"/>
    <property type="project" value="TreeGrafter"/>
</dbReference>
<keyword evidence="18" id="KW-1185">Reference proteome</keyword>
<evidence type="ECO:0000313" key="17">
    <source>
        <dbReference type="EMBL" id="RVU39284.1"/>
    </source>
</evidence>
<dbReference type="GO" id="GO:0015031">
    <property type="term" value="P:protein transport"/>
    <property type="evidence" value="ECO:0007669"/>
    <property type="project" value="UniProtKB-UniRule"/>
</dbReference>
<dbReference type="EMBL" id="SADE01000001">
    <property type="protein sequence ID" value="RVU39284.1"/>
    <property type="molecule type" value="Genomic_DNA"/>
</dbReference>
<comment type="similarity">
    <text evidence="2 12 14">Belongs to the FKBP-type PPIase family. Tig subfamily.</text>
</comment>
<comment type="caution">
    <text evidence="17">The sequence shown here is derived from an EMBL/GenBank/DDBJ whole genome shotgun (WGS) entry which is preliminary data.</text>
</comment>
<proteinExistence type="inferred from homology"/>
<dbReference type="Pfam" id="PF05698">
    <property type="entry name" value="Trigger_C"/>
    <property type="match status" value="1"/>
</dbReference>
<evidence type="ECO:0000256" key="15">
    <source>
        <dbReference type="SAM" id="MobiDB-lite"/>
    </source>
</evidence>
<keyword evidence="7 12" id="KW-0143">Chaperone</keyword>
<evidence type="ECO:0000256" key="14">
    <source>
        <dbReference type="RuleBase" id="RU003914"/>
    </source>
</evidence>
<feature type="domain" description="PPIase FKBP-type" evidence="16">
    <location>
        <begin position="163"/>
        <end position="245"/>
    </location>
</feature>
<dbReference type="Pfam" id="PF00254">
    <property type="entry name" value="FKBP_C"/>
    <property type="match status" value="1"/>
</dbReference>
<evidence type="ECO:0000256" key="9">
    <source>
        <dbReference type="ARBA" id="ARBA00023306"/>
    </source>
</evidence>
<feature type="compositionally biased region" description="Basic residues" evidence="15">
    <location>
        <begin position="448"/>
        <end position="474"/>
    </location>
</feature>
<comment type="domain">
    <text evidence="12">Consists of 3 domains; the N-terminus binds the ribosome, the middle domain has PPIase activity, while the C-terminus has intrinsic chaperone activity on its own.</text>
</comment>
<dbReference type="Proteomes" id="UP000287447">
    <property type="component" value="Unassembled WGS sequence"/>
</dbReference>
<dbReference type="GO" id="GO:0044183">
    <property type="term" value="F:protein folding chaperone"/>
    <property type="evidence" value="ECO:0007669"/>
    <property type="project" value="TreeGrafter"/>
</dbReference>
<dbReference type="GO" id="GO:0003755">
    <property type="term" value="F:peptidyl-prolyl cis-trans isomerase activity"/>
    <property type="evidence" value="ECO:0007669"/>
    <property type="project" value="UniProtKB-UniRule"/>
</dbReference>
<dbReference type="Gene3D" id="3.10.50.40">
    <property type="match status" value="1"/>
</dbReference>
<dbReference type="InterPro" id="IPR037041">
    <property type="entry name" value="Trigger_fac_C_sf"/>
</dbReference>
<dbReference type="GO" id="GO:0043335">
    <property type="term" value="P:protein unfolding"/>
    <property type="evidence" value="ECO:0007669"/>
    <property type="project" value="TreeGrafter"/>
</dbReference>
<keyword evidence="6 12" id="KW-0697">Rotamase</keyword>
<organism evidence="17 18">
    <name type="scientific">Hwanghaeella grinnelliae</name>
    <dbReference type="NCBI Taxonomy" id="2500179"/>
    <lineage>
        <taxon>Bacteria</taxon>
        <taxon>Pseudomonadati</taxon>
        <taxon>Pseudomonadota</taxon>
        <taxon>Alphaproteobacteria</taxon>
        <taxon>Rhodospirillales</taxon>
        <taxon>Rhodospirillaceae</taxon>
        <taxon>Hwanghaeella</taxon>
    </lineage>
</organism>
<dbReference type="PANTHER" id="PTHR30560:SF3">
    <property type="entry name" value="TRIGGER FACTOR-LIKE PROTEIN TIG, CHLOROPLASTIC"/>
    <property type="match status" value="1"/>
</dbReference>
<dbReference type="AlphaFoldDB" id="A0A3S2ZCC1"/>
<dbReference type="RefSeq" id="WP_127764655.1">
    <property type="nucleotide sequence ID" value="NZ_SADE01000001.1"/>
</dbReference>
<dbReference type="InterPro" id="IPR036611">
    <property type="entry name" value="Trigger_fac_ribosome-bd_sf"/>
</dbReference>
<dbReference type="InterPro" id="IPR008880">
    <property type="entry name" value="Trigger_fac_C"/>
</dbReference>
<evidence type="ECO:0000256" key="6">
    <source>
        <dbReference type="ARBA" id="ARBA00023110"/>
    </source>
</evidence>